<evidence type="ECO:0000256" key="6">
    <source>
        <dbReference type="ARBA" id="ARBA00047407"/>
    </source>
</evidence>
<evidence type="ECO:0000256" key="1">
    <source>
        <dbReference type="ARBA" id="ARBA00008069"/>
    </source>
</evidence>
<dbReference type="InterPro" id="IPR036928">
    <property type="entry name" value="AS_sf"/>
</dbReference>
<evidence type="ECO:0000256" key="2">
    <source>
        <dbReference type="ARBA" id="ARBA00022598"/>
    </source>
</evidence>
<dbReference type="NCBIfam" id="TIGR00132">
    <property type="entry name" value="gatA"/>
    <property type="match status" value="1"/>
</dbReference>
<keyword evidence="3 7" id="KW-0547">Nucleotide-binding</keyword>
<keyword evidence="5 7" id="KW-0648">Protein biosynthesis</keyword>
<organism evidence="9">
    <name type="scientific">Candidatus Methanophaga sp. ANME-1 ERB7</name>
    <dbReference type="NCBI Taxonomy" id="2759913"/>
    <lineage>
        <taxon>Archaea</taxon>
        <taxon>Methanobacteriati</taxon>
        <taxon>Methanobacteriota</taxon>
        <taxon>Stenosarchaea group</taxon>
        <taxon>Methanomicrobia</taxon>
        <taxon>Candidatus Methanophagales</taxon>
        <taxon>Candidatus Methanophagaceae</taxon>
        <taxon>Candidatus Methanophaga</taxon>
    </lineage>
</organism>
<dbReference type="InterPro" id="IPR023631">
    <property type="entry name" value="Amidase_dom"/>
</dbReference>
<dbReference type="GO" id="GO:0016787">
    <property type="term" value="F:hydrolase activity"/>
    <property type="evidence" value="ECO:0007669"/>
    <property type="project" value="UniProtKB-KW"/>
</dbReference>
<feature type="active site" description="Acyl-ester intermediate" evidence="7">
    <location>
        <position position="177"/>
    </location>
</feature>
<dbReference type="PROSITE" id="PS00571">
    <property type="entry name" value="AMIDASES"/>
    <property type="match status" value="1"/>
</dbReference>
<dbReference type="Pfam" id="PF01425">
    <property type="entry name" value="Amidase"/>
    <property type="match status" value="1"/>
</dbReference>
<evidence type="ECO:0000259" key="8">
    <source>
        <dbReference type="Pfam" id="PF01425"/>
    </source>
</evidence>
<reference evidence="9" key="1">
    <citation type="submission" date="2020-06" db="EMBL/GenBank/DDBJ databases">
        <title>Unique genomic features of the anaerobic methanotrophic archaea.</title>
        <authorList>
            <person name="Chadwick G.L."/>
            <person name="Skennerton C.T."/>
            <person name="Laso-Perez R."/>
            <person name="Leu A.O."/>
            <person name="Speth D.R."/>
            <person name="Yu H."/>
            <person name="Morgan-Lang C."/>
            <person name="Hatzenpichler R."/>
            <person name="Goudeau D."/>
            <person name="Malmstrom R."/>
            <person name="Brazelton W.J."/>
            <person name="Woyke T."/>
            <person name="Hallam S.J."/>
            <person name="Tyson G.W."/>
            <person name="Wegener G."/>
            <person name="Boetius A."/>
            <person name="Orphan V."/>
        </authorList>
    </citation>
    <scope>NUCLEOTIDE SEQUENCE</scope>
</reference>
<comment type="function">
    <text evidence="7">Allows the formation of correctly charged Gln-tRNA(Gln) through the transamidation of misacylated Glu-tRNA(Gln) in organisms which lack glutaminyl-tRNA synthetase. The reaction takes place in the presence of glutamine and ATP through an activated gamma-phospho-Glu-tRNA(Gln).</text>
</comment>
<dbReference type="InterPro" id="IPR004412">
    <property type="entry name" value="GatA"/>
</dbReference>
<comment type="similarity">
    <text evidence="1 7">Belongs to the amidase family. GatA subfamily.</text>
</comment>
<evidence type="ECO:0000256" key="4">
    <source>
        <dbReference type="ARBA" id="ARBA00022840"/>
    </source>
</evidence>
<dbReference type="SUPFAM" id="SSF75304">
    <property type="entry name" value="Amidase signature (AS) enzymes"/>
    <property type="match status" value="1"/>
</dbReference>
<dbReference type="PANTHER" id="PTHR11895">
    <property type="entry name" value="TRANSAMIDASE"/>
    <property type="match status" value="1"/>
</dbReference>
<comment type="subunit">
    <text evidence="7">Heterotrimer of A, B and C subunits.</text>
</comment>
<dbReference type="AlphaFoldDB" id="A0A7G9Z511"/>
<keyword evidence="2 7" id="KW-0436">Ligase</keyword>
<feature type="active site" description="Charge relay system" evidence="7">
    <location>
        <position position="78"/>
    </location>
</feature>
<dbReference type="InterPro" id="IPR000120">
    <property type="entry name" value="Amidase"/>
</dbReference>
<comment type="catalytic activity">
    <reaction evidence="6 7">
        <text>L-glutamyl-tRNA(Gln) + L-glutamine + ATP + H2O = L-glutaminyl-tRNA(Gln) + L-glutamate + ADP + phosphate + H(+)</text>
        <dbReference type="Rhea" id="RHEA:17521"/>
        <dbReference type="Rhea" id="RHEA-COMP:9681"/>
        <dbReference type="Rhea" id="RHEA-COMP:9684"/>
        <dbReference type="ChEBI" id="CHEBI:15377"/>
        <dbReference type="ChEBI" id="CHEBI:15378"/>
        <dbReference type="ChEBI" id="CHEBI:29985"/>
        <dbReference type="ChEBI" id="CHEBI:30616"/>
        <dbReference type="ChEBI" id="CHEBI:43474"/>
        <dbReference type="ChEBI" id="CHEBI:58359"/>
        <dbReference type="ChEBI" id="CHEBI:78520"/>
        <dbReference type="ChEBI" id="CHEBI:78521"/>
        <dbReference type="ChEBI" id="CHEBI:456216"/>
        <dbReference type="EC" id="6.3.5.7"/>
    </reaction>
</comment>
<dbReference type="GO" id="GO:0030956">
    <property type="term" value="C:glutamyl-tRNA(Gln) amidotransferase complex"/>
    <property type="evidence" value="ECO:0007669"/>
    <property type="project" value="InterPro"/>
</dbReference>
<evidence type="ECO:0000256" key="5">
    <source>
        <dbReference type="ARBA" id="ARBA00022917"/>
    </source>
</evidence>
<dbReference type="GO" id="GO:0006412">
    <property type="term" value="P:translation"/>
    <property type="evidence" value="ECO:0007669"/>
    <property type="project" value="UniProtKB-UniRule"/>
</dbReference>
<dbReference type="GO" id="GO:0005524">
    <property type="term" value="F:ATP binding"/>
    <property type="evidence" value="ECO:0007669"/>
    <property type="project" value="UniProtKB-KW"/>
</dbReference>
<gene>
    <name evidence="7" type="primary">gatA</name>
    <name evidence="9" type="ORF">BDIJAKCO_00019</name>
</gene>
<dbReference type="GO" id="GO:0050567">
    <property type="term" value="F:glutaminyl-tRNA synthase (glutamine-hydrolyzing) activity"/>
    <property type="evidence" value="ECO:0007669"/>
    <property type="project" value="UniProtKB-UniRule"/>
</dbReference>
<evidence type="ECO:0000313" key="9">
    <source>
        <dbReference type="EMBL" id="QNO55345.1"/>
    </source>
</evidence>
<keyword evidence="4 7" id="KW-0067">ATP-binding</keyword>
<name>A0A7G9Z511_9EURY</name>
<keyword evidence="9" id="KW-0378">Hydrolase</keyword>
<accession>A0A7G9Z511</accession>
<protein>
    <recommendedName>
        <fullName evidence="7">Glutamyl-tRNA(Gln) amidotransferase subunit A</fullName>
        <shortName evidence="7">Glu-ADT subunit A</shortName>
        <ecNumber evidence="7">6.3.5.7</ecNumber>
    </recommendedName>
</protein>
<dbReference type="EC" id="6.3.5.7" evidence="7"/>
<dbReference type="EMBL" id="MT631610">
    <property type="protein sequence ID" value="QNO55345.1"/>
    <property type="molecule type" value="Genomic_DNA"/>
</dbReference>
<dbReference type="InterPro" id="IPR020556">
    <property type="entry name" value="Amidase_CS"/>
</dbReference>
<proteinExistence type="inferred from homology"/>
<dbReference type="Gene3D" id="3.90.1300.10">
    <property type="entry name" value="Amidase signature (AS) domain"/>
    <property type="match status" value="1"/>
</dbReference>
<evidence type="ECO:0000256" key="7">
    <source>
        <dbReference type="HAMAP-Rule" id="MF_00120"/>
    </source>
</evidence>
<evidence type="ECO:0000256" key="3">
    <source>
        <dbReference type="ARBA" id="ARBA00022741"/>
    </source>
</evidence>
<feature type="domain" description="Amidase" evidence="8">
    <location>
        <begin position="26"/>
        <end position="472"/>
    </location>
</feature>
<dbReference type="HAMAP" id="MF_00120">
    <property type="entry name" value="GatA"/>
    <property type="match status" value="1"/>
</dbReference>
<dbReference type="PANTHER" id="PTHR11895:SF7">
    <property type="entry name" value="GLUTAMYL-TRNA(GLN) AMIDOTRANSFERASE SUBUNIT A, MITOCHONDRIAL"/>
    <property type="match status" value="1"/>
</dbReference>
<feature type="active site" description="Charge relay system" evidence="7">
    <location>
        <position position="153"/>
    </location>
</feature>
<sequence>MKKDLPTAIEVVEGIKSGSLSCEGLLLKIYERIERSKLNCYITLNKDGALEKAIEVDKRRNEEEYGRKKLLGVPIAIKDSITTKGIQTTCASNILTGYVPPYDAMVIEALKQEGAIIIGKTNMDEFCMGTSTETSYYGPTRNPHDLSRVPGGSSGGSAAAVAAGEAVIALGSDTGGSIRCPASFCGIVGLKPTYGFVSRYGLIAYANSLEQIGPMASTVTDTALLLEVISAKDERDSTQVKLNNNESTNYRCSWLNDERSDTIKGMRIGVPKEFIEGVSPEVGKAVWDSVHKFEELGATYEEISMRNLKYALASYYILAMSEASSNLARFDGLRYGLRSGKDEDWHSTFSRIRGEGFGEEVKRRIILGTYALSAGYYGKYYLKALKVRTLIKNEFEDALKTHDILAMPTMPFVAFEFGERIKDPLSLYLADVNTVSVNLAGVPSVSIPCGSSDGLPIGLQLVGKYFNEDVILKAALSV</sequence>